<evidence type="ECO:0000313" key="4">
    <source>
        <dbReference type="EMBL" id="PZW42260.1"/>
    </source>
</evidence>
<dbReference type="Pfam" id="PF00583">
    <property type="entry name" value="Acetyltransf_1"/>
    <property type="match status" value="1"/>
</dbReference>
<dbReference type="PANTHER" id="PTHR43877">
    <property type="entry name" value="AMINOALKYLPHOSPHONATE N-ACETYLTRANSFERASE-RELATED-RELATED"/>
    <property type="match status" value="1"/>
</dbReference>
<keyword evidence="5" id="KW-1185">Reference proteome</keyword>
<accession>A0A2W7K3R4</accession>
<keyword evidence="2" id="KW-0012">Acyltransferase</keyword>
<protein>
    <submittedName>
        <fullName evidence="4">Acetyltransferase (GNAT) family protein</fullName>
    </submittedName>
</protein>
<name>A0A2W7K3R4_9PROT</name>
<organism evidence="4 5">
    <name type="scientific">Humitalea rosea</name>
    <dbReference type="NCBI Taxonomy" id="990373"/>
    <lineage>
        <taxon>Bacteria</taxon>
        <taxon>Pseudomonadati</taxon>
        <taxon>Pseudomonadota</taxon>
        <taxon>Alphaproteobacteria</taxon>
        <taxon>Acetobacterales</taxon>
        <taxon>Roseomonadaceae</taxon>
        <taxon>Humitalea</taxon>
    </lineage>
</organism>
<dbReference type="CDD" id="cd04301">
    <property type="entry name" value="NAT_SF"/>
    <property type="match status" value="1"/>
</dbReference>
<evidence type="ECO:0000256" key="1">
    <source>
        <dbReference type="ARBA" id="ARBA00022679"/>
    </source>
</evidence>
<sequence length="150" mass="16151">MSPPIRRARPDEAAACTTVIAAAFTPWIAVIGRIPGPMADDPVARIAAGQCWVLPGDGGLAGVLVLEEKDGDLWLDTVAVLPDLTGQGLGRRLIAFAEAEARTRGHARLRLYTHVLMAANRRLYARLGYAETGYVTQDGFERVVMEKPLG</sequence>
<dbReference type="AlphaFoldDB" id="A0A2W7K3R4"/>
<reference evidence="4 5" key="1">
    <citation type="submission" date="2018-06" db="EMBL/GenBank/DDBJ databases">
        <title>Genomic Encyclopedia of Archaeal and Bacterial Type Strains, Phase II (KMG-II): from individual species to whole genera.</title>
        <authorList>
            <person name="Goeker M."/>
        </authorList>
    </citation>
    <scope>NUCLEOTIDE SEQUENCE [LARGE SCALE GENOMIC DNA]</scope>
    <source>
        <strain evidence="4 5">DSM 24525</strain>
    </source>
</reference>
<dbReference type="InterPro" id="IPR050832">
    <property type="entry name" value="Bact_Acetyltransf"/>
</dbReference>
<feature type="domain" description="N-acetyltransferase" evidence="3">
    <location>
        <begin position="3"/>
        <end position="150"/>
    </location>
</feature>
<dbReference type="Gene3D" id="3.40.630.30">
    <property type="match status" value="1"/>
</dbReference>
<dbReference type="SUPFAM" id="SSF55729">
    <property type="entry name" value="Acyl-CoA N-acyltransferases (Nat)"/>
    <property type="match status" value="1"/>
</dbReference>
<gene>
    <name evidence="4" type="ORF">C8P66_11846</name>
</gene>
<evidence type="ECO:0000313" key="5">
    <source>
        <dbReference type="Proteomes" id="UP000249688"/>
    </source>
</evidence>
<dbReference type="EMBL" id="QKYU01000018">
    <property type="protein sequence ID" value="PZW42260.1"/>
    <property type="molecule type" value="Genomic_DNA"/>
</dbReference>
<dbReference type="RefSeq" id="WP_245903578.1">
    <property type="nucleotide sequence ID" value="NZ_QKYU01000018.1"/>
</dbReference>
<dbReference type="Proteomes" id="UP000249688">
    <property type="component" value="Unassembled WGS sequence"/>
</dbReference>
<comment type="caution">
    <text evidence="4">The sequence shown here is derived from an EMBL/GenBank/DDBJ whole genome shotgun (WGS) entry which is preliminary data.</text>
</comment>
<proteinExistence type="predicted"/>
<dbReference type="PROSITE" id="PS51186">
    <property type="entry name" value="GNAT"/>
    <property type="match status" value="1"/>
</dbReference>
<evidence type="ECO:0000256" key="2">
    <source>
        <dbReference type="ARBA" id="ARBA00023315"/>
    </source>
</evidence>
<dbReference type="InterPro" id="IPR016181">
    <property type="entry name" value="Acyl_CoA_acyltransferase"/>
</dbReference>
<evidence type="ECO:0000259" key="3">
    <source>
        <dbReference type="PROSITE" id="PS51186"/>
    </source>
</evidence>
<dbReference type="GO" id="GO:0016747">
    <property type="term" value="F:acyltransferase activity, transferring groups other than amino-acyl groups"/>
    <property type="evidence" value="ECO:0007669"/>
    <property type="project" value="InterPro"/>
</dbReference>
<keyword evidence="1 4" id="KW-0808">Transferase</keyword>
<dbReference type="PANTHER" id="PTHR43877:SF2">
    <property type="entry name" value="AMINOALKYLPHOSPHONATE N-ACETYLTRANSFERASE-RELATED"/>
    <property type="match status" value="1"/>
</dbReference>
<dbReference type="InterPro" id="IPR000182">
    <property type="entry name" value="GNAT_dom"/>
</dbReference>